<protein>
    <submittedName>
        <fullName evidence="2">Uncharacterized protein</fullName>
    </submittedName>
</protein>
<dbReference type="EMBL" id="ML002545">
    <property type="protein sequence ID" value="RKP37093.1"/>
    <property type="molecule type" value="Genomic_DNA"/>
</dbReference>
<dbReference type="Proteomes" id="UP000268162">
    <property type="component" value="Unassembled WGS sequence"/>
</dbReference>
<dbReference type="AlphaFoldDB" id="A0A4P9ZU66"/>
<name>A0A4P9ZU66_9FUNG</name>
<evidence type="ECO:0000256" key="1">
    <source>
        <dbReference type="SAM" id="MobiDB-lite"/>
    </source>
</evidence>
<evidence type="ECO:0000313" key="3">
    <source>
        <dbReference type="Proteomes" id="UP000268162"/>
    </source>
</evidence>
<evidence type="ECO:0000313" key="2">
    <source>
        <dbReference type="EMBL" id="RKP37093.1"/>
    </source>
</evidence>
<proteinExistence type="predicted"/>
<feature type="region of interest" description="Disordered" evidence="1">
    <location>
        <begin position="34"/>
        <end position="58"/>
    </location>
</feature>
<keyword evidence="3" id="KW-1185">Reference proteome</keyword>
<organism evidence="2 3">
    <name type="scientific">Dimargaris cristalligena</name>
    <dbReference type="NCBI Taxonomy" id="215637"/>
    <lineage>
        <taxon>Eukaryota</taxon>
        <taxon>Fungi</taxon>
        <taxon>Fungi incertae sedis</taxon>
        <taxon>Zoopagomycota</taxon>
        <taxon>Kickxellomycotina</taxon>
        <taxon>Dimargaritomycetes</taxon>
        <taxon>Dimargaritales</taxon>
        <taxon>Dimargaritaceae</taxon>
        <taxon>Dimargaris</taxon>
    </lineage>
</organism>
<sequence length="252" mass="28779">MSDYNPYGSNVSFDFETIYLSTASASVARCRLEEIPTPTNNPPSESKPPDTVPEPCVRPLKKSASDECMYNVLVSNASDCTVDTLPASEHLMRSLPFPIEESWEPKPRFIMTPSDMDRIPLEGPFNWIDAMRIPPAEIIEVYNDWFLGEIPRRINVQHFDHSTMDQFKATFESTVVVVFRVKPNIVPYFRVLRVPGDRLDAHKQAYNAIALLADIVYIYVAETIIDGHQMLSMMGLTWPVDYSVYFIPVQFF</sequence>
<reference evidence="3" key="1">
    <citation type="journal article" date="2018" name="Nat. Microbiol.">
        <title>Leveraging single-cell genomics to expand the fungal tree of life.</title>
        <authorList>
            <person name="Ahrendt S.R."/>
            <person name="Quandt C.A."/>
            <person name="Ciobanu D."/>
            <person name="Clum A."/>
            <person name="Salamov A."/>
            <person name="Andreopoulos B."/>
            <person name="Cheng J.F."/>
            <person name="Woyke T."/>
            <person name="Pelin A."/>
            <person name="Henrissat B."/>
            <person name="Reynolds N.K."/>
            <person name="Benny G.L."/>
            <person name="Smith M.E."/>
            <person name="James T.Y."/>
            <person name="Grigoriev I.V."/>
        </authorList>
    </citation>
    <scope>NUCLEOTIDE SEQUENCE [LARGE SCALE GENOMIC DNA]</scope>
    <source>
        <strain evidence="3">RSA 468</strain>
    </source>
</reference>
<accession>A0A4P9ZU66</accession>
<gene>
    <name evidence="2" type="ORF">BJ085DRAFT_33375</name>
</gene>